<keyword evidence="5" id="KW-0274">FAD</keyword>
<protein>
    <submittedName>
        <fullName evidence="11">Oxidoreductase</fullName>
    </submittedName>
</protein>
<keyword evidence="4" id="KW-0479">Metal-binding</keyword>
<dbReference type="Proteomes" id="UP001050808">
    <property type="component" value="Unassembled WGS sequence"/>
</dbReference>
<evidence type="ECO:0000256" key="6">
    <source>
        <dbReference type="ARBA" id="ARBA00023002"/>
    </source>
</evidence>
<keyword evidence="7" id="KW-0408">Iron</keyword>
<evidence type="ECO:0000259" key="10">
    <source>
        <dbReference type="PROSITE" id="PS51384"/>
    </source>
</evidence>
<keyword evidence="8" id="KW-0411">Iron-sulfur</keyword>
<feature type="domain" description="FAD-binding FR-type" evidence="10">
    <location>
        <begin position="44"/>
        <end position="146"/>
    </location>
</feature>
<evidence type="ECO:0000256" key="1">
    <source>
        <dbReference type="ARBA" id="ARBA00001974"/>
    </source>
</evidence>
<dbReference type="SUPFAM" id="SSF52343">
    <property type="entry name" value="Ferredoxin reductase-like, C-terminal NADP-linked domain"/>
    <property type="match status" value="1"/>
</dbReference>
<dbReference type="InterPro" id="IPR017927">
    <property type="entry name" value="FAD-bd_FR_type"/>
</dbReference>
<keyword evidence="2" id="KW-0285">Flavoprotein</keyword>
<dbReference type="Gene3D" id="3.10.20.30">
    <property type="match status" value="1"/>
</dbReference>
<keyword evidence="12" id="KW-1185">Reference proteome</keyword>
<dbReference type="InterPro" id="IPR050415">
    <property type="entry name" value="MRET"/>
</dbReference>
<dbReference type="InterPro" id="IPR036010">
    <property type="entry name" value="2Fe-2S_ferredoxin-like_sf"/>
</dbReference>
<dbReference type="Gene3D" id="2.40.30.10">
    <property type="entry name" value="Translation factors"/>
    <property type="match status" value="1"/>
</dbReference>
<evidence type="ECO:0000256" key="7">
    <source>
        <dbReference type="ARBA" id="ARBA00023004"/>
    </source>
</evidence>
<dbReference type="PANTHER" id="PTHR47354">
    <property type="entry name" value="NADH OXIDOREDUCTASE HCR"/>
    <property type="match status" value="1"/>
</dbReference>
<evidence type="ECO:0000256" key="2">
    <source>
        <dbReference type="ARBA" id="ARBA00022630"/>
    </source>
</evidence>
<comment type="cofactor">
    <cofactor evidence="1">
        <name>FAD</name>
        <dbReference type="ChEBI" id="CHEBI:57692"/>
    </cofactor>
</comment>
<dbReference type="PRINTS" id="PR00410">
    <property type="entry name" value="PHEHYDRXLASE"/>
</dbReference>
<keyword evidence="3" id="KW-0001">2Fe-2S</keyword>
<dbReference type="Gene3D" id="3.40.50.80">
    <property type="entry name" value="Nucleotide-binding domain of ferredoxin-NADP reductase (FNR) module"/>
    <property type="match status" value="1"/>
</dbReference>
<feature type="domain" description="2Fe-2S ferredoxin-type" evidence="9">
    <location>
        <begin position="295"/>
        <end position="376"/>
    </location>
</feature>
<evidence type="ECO:0000259" key="9">
    <source>
        <dbReference type="PROSITE" id="PS51085"/>
    </source>
</evidence>
<evidence type="ECO:0000256" key="5">
    <source>
        <dbReference type="ARBA" id="ARBA00022827"/>
    </source>
</evidence>
<dbReference type="InterPro" id="IPR039261">
    <property type="entry name" value="FNR_nucleotide-bd"/>
</dbReference>
<evidence type="ECO:0000256" key="3">
    <source>
        <dbReference type="ARBA" id="ARBA00022714"/>
    </source>
</evidence>
<keyword evidence="6" id="KW-0560">Oxidoreductase</keyword>
<proteinExistence type="predicted"/>
<dbReference type="SUPFAM" id="SSF63380">
    <property type="entry name" value="Riboflavin synthase domain-like"/>
    <property type="match status" value="1"/>
</dbReference>
<comment type="caution">
    <text evidence="11">The sequence shown here is derived from an EMBL/GenBank/DDBJ whole genome shotgun (WGS) entry which is preliminary data.</text>
</comment>
<evidence type="ECO:0000256" key="8">
    <source>
        <dbReference type="ARBA" id="ARBA00023014"/>
    </source>
</evidence>
<name>A0ABQ3QWJ7_9ACTN</name>
<dbReference type="PROSITE" id="PS51384">
    <property type="entry name" value="FAD_FR"/>
    <property type="match status" value="1"/>
</dbReference>
<dbReference type="Pfam" id="PF00111">
    <property type="entry name" value="Fer2"/>
    <property type="match status" value="1"/>
</dbReference>
<evidence type="ECO:0000313" key="12">
    <source>
        <dbReference type="Proteomes" id="UP001050808"/>
    </source>
</evidence>
<dbReference type="CDD" id="cd06216">
    <property type="entry name" value="FNR_iron_sulfur_binding_2"/>
    <property type="match status" value="1"/>
</dbReference>
<evidence type="ECO:0000256" key="4">
    <source>
        <dbReference type="ARBA" id="ARBA00022723"/>
    </source>
</evidence>
<organism evidence="11 12">
    <name type="scientific">Streptomyces violascens</name>
    <dbReference type="NCBI Taxonomy" id="67381"/>
    <lineage>
        <taxon>Bacteria</taxon>
        <taxon>Bacillati</taxon>
        <taxon>Actinomycetota</taxon>
        <taxon>Actinomycetes</taxon>
        <taxon>Kitasatosporales</taxon>
        <taxon>Streptomycetaceae</taxon>
        <taxon>Streptomyces</taxon>
    </lineage>
</organism>
<evidence type="ECO:0000313" key="11">
    <source>
        <dbReference type="EMBL" id="GHI41662.1"/>
    </source>
</evidence>
<dbReference type="InterPro" id="IPR008333">
    <property type="entry name" value="Cbr1-like_FAD-bd_dom"/>
</dbReference>
<dbReference type="InterPro" id="IPR017938">
    <property type="entry name" value="Riboflavin_synthase-like_b-brl"/>
</dbReference>
<dbReference type="Pfam" id="PF00175">
    <property type="entry name" value="NAD_binding_1"/>
    <property type="match status" value="1"/>
</dbReference>
<dbReference type="PROSITE" id="PS51085">
    <property type="entry name" value="2FE2S_FER_2"/>
    <property type="match status" value="1"/>
</dbReference>
<dbReference type="Pfam" id="PF00970">
    <property type="entry name" value="FAD_binding_6"/>
    <property type="match status" value="1"/>
</dbReference>
<dbReference type="InterPro" id="IPR001433">
    <property type="entry name" value="OxRdtase_FAD/NAD-bd"/>
</dbReference>
<dbReference type="EMBL" id="BNDY01000017">
    <property type="protein sequence ID" value="GHI41662.1"/>
    <property type="molecule type" value="Genomic_DNA"/>
</dbReference>
<gene>
    <name evidence="11" type="ORF">Sviol_60700</name>
</gene>
<dbReference type="CDD" id="cd00207">
    <property type="entry name" value="fer2"/>
    <property type="match status" value="1"/>
</dbReference>
<sequence length="376" mass="41066">MHSFLRRHLGRAVRRGLRSRVAAALAAPHGVDRYLEHLNPTWTVHEVRGRVVDVQHRTAETVTIRLRPNGSWNGFRAGQYVRFGVDVNGVLMRRLFSPASSAHDSAQVEITVASNPAGTVSSYLRENARPGMVMTMSQARGVFTLPDRRPQNLLLISGGSGITPVMSMLRTLCDENHAGRIAFLHYAKSAQEIAYGDELRELSRRYPNVTVCKVLPTRERGGDLHGPFSVEHLNQVVPDFSTSPTYLCSGPRLRQAVSDLWAQQGIEDLLHTELFTPWATGPSSRSGGQVGSGRGAVRLSRSAVAVPAREGTLLEHAEAAGAEPRYGCRMGICHTCTTRKISGSVRNLLTGAVSDGEDENIRLCISVPHGDVLLDL</sequence>
<dbReference type="InterPro" id="IPR001041">
    <property type="entry name" value="2Fe-2S_ferredoxin-type"/>
</dbReference>
<dbReference type="InterPro" id="IPR012675">
    <property type="entry name" value="Beta-grasp_dom_sf"/>
</dbReference>
<accession>A0ABQ3QWJ7</accession>
<reference evidence="11" key="1">
    <citation type="submission" date="2024-05" db="EMBL/GenBank/DDBJ databases">
        <title>Whole genome shotgun sequence of Streptomyces violascens NBRC 12920.</title>
        <authorList>
            <person name="Komaki H."/>
            <person name="Tamura T."/>
        </authorList>
    </citation>
    <scope>NUCLEOTIDE SEQUENCE</scope>
    <source>
        <strain evidence="11">NBRC 12920</strain>
    </source>
</reference>
<dbReference type="SUPFAM" id="SSF54292">
    <property type="entry name" value="2Fe-2S ferredoxin-like"/>
    <property type="match status" value="1"/>
</dbReference>
<dbReference type="PANTHER" id="PTHR47354:SF6">
    <property type="entry name" value="NADH OXIDOREDUCTASE HCR"/>
    <property type="match status" value="1"/>
</dbReference>